<name>A0ABY1VD50_9BURK</name>
<evidence type="ECO:0000313" key="3">
    <source>
        <dbReference type="Proteomes" id="UP000256710"/>
    </source>
</evidence>
<dbReference type="Proteomes" id="UP000256710">
    <property type="component" value="Unassembled WGS sequence"/>
</dbReference>
<protein>
    <recommendedName>
        <fullName evidence="4">Transposase</fullName>
    </recommendedName>
</protein>
<sequence>MLVRLAAAGLVPVLMVAEMGPGQRDLVPTIRGRSRPGELERQDERKEDEQEPLHEW</sequence>
<feature type="region of interest" description="Disordered" evidence="1">
    <location>
        <begin position="22"/>
        <end position="56"/>
    </location>
</feature>
<accession>A0ABY1VD50</accession>
<proteinExistence type="predicted"/>
<keyword evidence="3" id="KW-1185">Reference proteome</keyword>
<comment type="caution">
    <text evidence="2">The sequence shown here is derived from an EMBL/GenBank/DDBJ whole genome shotgun (WGS) entry which is preliminary data.</text>
</comment>
<feature type="compositionally biased region" description="Basic and acidic residues" evidence="1">
    <location>
        <begin position="35"/>
        <end position="56"/>
    </location>
</feature>
<reference evidence="2 3" key="1">
    <citation type="submission" date="2018-01" db="EMBL/GenBank/DDBJ databases">
        <authorList>
            <person name="Clerissi C."/>
        </authorList>
    </citation>
    <scope>NUCLEOTIDE SEQUENCE [LARGE SCALE GENOMIC DNA]</scope>
    <source>
        <strain evidence="2">Cupriavidus taiwanensis STM 6082</strain>
    </source>
</reference>
<evidence type="ECO:0000256" key="1">
    <source>
        <dbReference type="SAM" id="MobiDB-lite"/>
    </source>
</evidence>
<organism evidence="2 3">
    <name type="scientific">Cupriavidus neocaledonicus</name>
    <dbReference type="NCBI Taxonomy" id="1040979"/>
    <lineage>
        <taxon>Bacteria</taxon>
        <taxon>Pseudomonadati</taxon>
        <taxon>Pseudomonadota</taxon>
        <taxon>Betaproteobacteria</taxon>
        <taxon>Burkholderiales</taxon>
        <taxon>Burkholderiaceae</taxon>
        <taxon>Cupriavidus</taxon>
    </lineage>
</organism>
<gene>
    <name evidence="2" type="ORF">CBM2605_B170099</name>
</gene>
<evidence type="ECO:0008006" key="4">
    <source>
        <dbReference type="Google" id="ProtNLM"/>
    </source>
</evidence>
<dbReference type="EMBL" id="OFTC01000040">
    <property type="protein sequence ID" value="SOZ39549.1"/>
    <property type="molecule type" value="Genomic_DNA"/>
</dbReference>
<evidence type="ECO:0000313" key="2">
    <source>
        <dbReference type="EMBL" id="SOZ39549.1"/>
    </source>
</evidence>